<dbReference type="Proteomes" id="UP000295129">
    <property type="component" value="Unassembled WGS sequence"/>
</dbReference>
<dbReference type="OrthoDB" id="8811205at2"/>
<dbReference type="AlphaFoldDB" id="A0A4R6DVA4"/>
<comment type="caution">
    <text evidence="1">The sequence shown here is derived from an EMBL/GenBank/DDBJ whole genome shotgun (WGS) entry which is preliminary data.</text>
</comment>
<name>A0A4R6DVA4_9RHOO</name>
<accession>A0A4R6DVA4</accession>
<sequence length="175" mass="18572">MHSKGKVGFTYEVEAYDKHGRLLDREVVKNLMPTEATTYLLAAGFGGEGQHLSWYLGLFKGNYIPSVEDTMAELPAAATEFTAYAGTNRPQVTFSAAASGQINNVANRIELTINSDDVLYGGFLTSSSGKGATTGILGSVVRFASPKQPGEGGLLRVTVSNELTSASARFPGDTR</sequence>
<evidence type="ECO:0000313" key="1">
    <source>
        <dbReference type="EMBL" id="TDN49166.1"/>
    </source>
</evidence>
<gene>
    <name evidence="1" type="ORF">C7389_11217</name>
</gene>
<organism evidence="1 2">
    <name type="scientific">Azoarcus indigens</name>
    <dbReference type="NCBI Taxonomy" id="29545"/>
    <lineage>
        <taxon>Bacteria</taxon>
        <taxon>Pseudomonadati</taxon>
        <taxon>Pseudomonadota</taxon>
        <taxon>Betaproteobacteria</taxon>
        <taxon>Rhodocyclales</taxon>
        <taxon>Zoogloeaceae</taxon>
        <taxon>Azoarcus</taxon>
    </lineage>
</organism>
<protein>
    <submittedName>
        <fullName evidence="1">Uncharacterized protein</fullName>
    </submittedName>
</protein>
<dbReference type="RefSeq" id="WP_133592593.1">
    <property type="nucleotide sequence ID" value="NZ_SNVV01000012.1"/>
</dbReference>
<keyword evidence="2" id="KW-1185">Reference proteome</keyword>
<proteinExistence type="predicted"/>
<dbReference type="EMBL" id="SNVV01000012">
    <property type="protein sequence ID" value="TDN49166.1"/>
    <property type="molecule type" value="Genomic_DNA"/>
</dbReference>
<evidence type="ECO:0000313" key="2">
    <source>
        <dbReference type="Proteomes" id="UP000295129"/>
    </source>
</evidence>
<reference evidence="1 2" key="1">
    <citation type="submission" date="2019-03" db="EMBL/GenBank/DDBJ databases">
        <title>Genomic Encyclopedia of Type Strains, Phase IV (KMG-IV): sequencing the most valuable type-strain genomes for metagenomic binning, comparative biology and taxonomic classification.</title>
        <authorList>
            <person name="Goeker M."/>
        </authorList>
    </citation>
    <scope>NUCLEOTIDE SEQUENCE [LARGE SCALE GENOMIC DNA]</scope>
    <source>
        <strain evidence="1 2">DSM 12121</strain>
    </source>
</reference>